<feature type="transmembrane region" description="Helical" evidence="1">
    <location>
        <begin position="360"/>
        <end position="380"/>
    </location>
</feature>
<feature type="transmembrane region" description="Helical" evidence="1">
    <location>
        <begin position="386"/>
        <end position="411"/>
    </location>
</feature>
<name>A0A940IEC2_9BACT</name>
<dbReference type="GO" id="GO:0005886">
    <property type="term" value="C:plasma membrane"/>
    <property type="evidence" value="ECO:0007669"/>
    <property type="project" value="TreeGrafter"/>
</dbReference>
<feature type="transmembrane region" description="Helical" evidence="1">
    <location>
        <begin position="912"/>
        <end position="932"/>
    </location>
</feature>
<dbReference type="SUPFAM" id="SSF82866">
    <property type="entry name" value="Multidrug efflux transporter AcrB transmembrane domain"/>
    <property type="match status" value="2"/>
</dbReference>
<evidence type="ECO:0000313" key="2">
    <source>
        <dbReference type="EMBL" id="MBO8439231.1"/>
    </source>
</evidence>
<dbReference type="EMBL" id="JADIMV010000021">
    <property type="protein sequence ID" value="MBO8439231.1"/>
    <property type="molecule type" value="Genomic_DNA"/>
</dbReference>
<reference evidence="2" key="1">
    <citation type="submission" date="2020-10" db="EMBL/GenBank/DDBJ databases">
        <authorList>
            <person name="Gilroy R."/>
        </authorList>
    </citation>
    <scope>NUCLEOTIDE SEQUENCE</scope>
    <source>
        <strain evidence="2">3924</strain>
    </source>
</reference>
<dbReference type="SUPFAM" id="SSF82714">
    <property type="entry name" value="Multidrug efflux transporter AcrB TolC docking domain, DN and DC subdomains"/>
    <property type="match status" value="1"/>
</dbReference>
<dbReference type="Gene3D" id="3.30.70.1320">
    <property type="entry name" value="Multidrug efflux transporter AcrB pore domain like"/>
    <property type="match status" value="1"/>
</dbReference>
<dbReference type="GO" id="GO:0042910">
    <property type="term" value="F:xenobiotic transmembrane transporter activity"/>
    <property type="evidence" value="ECO:0007669"/>
    <property type="project" value="TreeGrafter"/>
</dbReference>
<dbReference type="PANTHER" id="PTHR32063:SF18">
    <property type="entry name" value="CATION EFFLUX SYSTEM PROTEIN"/>
    <property type="match status" value="1"/>
</dbReference>
<dbReference type="InterPro" id="IPR027463">
    <property type="entry name" value="AcrB_DN_DC_subdom"/>
</dbReference>
<organism evidence="2 3">
    <name type="scientific">Candidatus Aphodosoma intestinipullorum</name>
    <dbReference type="NCBI Taxonomy" id="2840674"/>
    <lineage>
        <taxon>Bacteria</taxon>
        <taxon>Pseudomonadati</taxon>
        <taxon>Bacteroidota</taxon>
        <taxon>Bacteroidia</taxon>
        <taxon>Bacteroidales</taxon>
        <taxon>Candidatus Aphodosoma</taxon>
    </lineage>
</organism>
<feature type="transmembrane region" description="Helical" evidence="1">
    <location>
        <begin position="987"/>
        <end position="1003"/>
    </location>
</feature>
<feature type="transmembrane region" description="Helical" evidence="1">
    <location>
        <begin position="886"/>
        <end position="905"/>
    </location>
</feature>
<sequence>MHISELAYKYRVFYWTLVAALVFGGVYAFIKIAKLEDPEIVVMQAMVVTIYPGASAEEVEEQVTNVLENEIRTIDNIALIKSTSAANTSQISVTLSFTVPEDEITQYWDVLRRKVNGAVSQLPSGCMAPMVMDDFSDVYGMFYAVRGEGFSKAELNKYANYIKKELLVVEGVKRIEVIGYQPPVVNIELVPEKLAQLGVYPVQVLMAVNSQLSPVYGGSYEQQGSSLRINVDGRVTSIDDIRNMTINGFEDDQMKLSDIANVSWGEAEPARFSMMYNGVEALGLAISMESDCNVIDVGERVEARLDELMGMIPVGVTMDKIFFQPDKVSEAIDGFMINLVESVLVVVLVLMFTMGFRSGVIIGIGLVLTVLATFPILYMLDGTLQRISLGAFIVAMGMLVDNAIVVQDGIIVDLQMKKGVRYALFNTAKKTAMPLLGATSIAVITFLPVYLSPDTAGVYVGDLFLVLCISLLLSWVFALTQVPIFSSFMLPIRKLSKAPTSPFDRPFYKKMEKLLHIMMDKKVTTVTVAAVLLGVALFGFKYVNMTFFPDFNYNQGIIEYTIPRKDVAVKDVLADMKDISDTLLQMEGIRAVTASHGMTPIRYCLVRPFNQTGDNYAEFIVEFDDFKTMKKMRSKIEDYLSEAYPDAMTRFRMYNLSIMASHTVEVEFTGPDMNVLRQLEEKAEDVMRRNPFVVQRSIQSAQDPPSKTLVAHYAEDAARAIGTSRTDISNTFLAATDGMPIGNLWKGDAAYPIYLKLRNADGSRITYLDNLPVWNMIPNIGAIDEKDVSDVVFGTQTTADLQKKVVSSVPMSQVVDGIDLAFEEAVIYHTNGHRAIEAQCDPVEWSSPSDARSYMLDEIENIELPEGYSMRWVGEYDLSKMALTNIINLLPLAAVLIVFVLVLLFNNIRKTLIVLLCLPLAAIGIVPGLLIFDQPFSFVAIVGTIGMAGMLIKNSIVLIDEIDVQMKSGVVAYDAVIKATVSRIRPVMMASLTTILGMIPLLPDPMYGALAVTVMCGLLVGTIITLVILPIIYALFFKIKQS</sequence>
<accession>A0A940IEC2</accession>
<feature type="transmembrane region" description="Helical" evidence="1">
    <location>
        <begin position="523"/>
        <end position="543"/>
    </location>
</feature>
<feature type="transmembrane region" description="Helical" evidence="1">
    <location>
        <begin position="938"/>
        <end position="959"/>
    </location>
</feature>
<dbReference type="Pfam" id="PF00873">
    <property type="entry name" value="ACR_tran"/>
    <property type="match status" value="1"/>
</dbReference>
<dbReference type="InterPro" id="IPR001036">
    <property type="entry name" value="Acrflvin-R"/>
</dbReference>
<feature type="transmembrane region" description="Helical" evidence="1">
    <location>
        <begin position="463"/>
        <end position="485"/>
    </location>
</feature>
<dbReference type="Gene3D" id="3.30.70.1430">
    <property type="entry name" value="Multidrug efflux transporter AcrB pore domain"/>
    <property type="match status" value="2"/>
</dbReference>
<reference evidence="2" key="2">
    <citation type="journal article" date="2021" name="PeerJ">
        <title>Extensive microbial diversity within the chicken gut microbiome revealed by metagenomics and culture.</title>
        <authorList>
            <person name="Gilroy R."/>
            <person name="Ravi A."/>
            <person name="Getino M."/>
            <person name="Pursley I."/>
            <person name="Horton D.L."/>
            <person name="Alikhan N.F."/>
            <person name="Baker D."/>
            <person name="Gharbi K."/>
            <person name="Hall N."/>
            <person name="Watson M."/>
            <person name="Adriaenssens E.M."/>
            <person name="Foster-Nyarko E."/>
            <person name="Jarju S."/>
            <person name="Secka A."/>
            <person name="Antonio M."/>
            <person name="Oren A."/>
            <person name="Chaudhuri R.R."/>
            <person name="La Ragione R."/>
            <person name="Hildebrand F."/>
            <person name="Pallen M.J."/>
        </authorList>
    </citation>
    <scope>NUCLEOTIDE SEQUENCE</scope>
    <source>
        <strain evidence="2">3924</strain>
    </source>
</reference>
<dbReference type="SUPFAM" id="SSF82693">
    <property type="entry name" value="Multidrug efflux transporter AcrB pore domain, PN1, PN2, PC1 and PC2 subdomains"/>
    <property type="match status" value="2"/>
</dbReference>
<feature type="transmembrane region" description="Helical" evidence="1">
    <location>
        <begin position="1009"/>
        <end position="1036"/>
    </location>
</feature>
<keyword evidence="1" id="KW-0812">Transmembrane</keyword>
<comment type="caution">
    <text evidence="2">The sequence shown here is derived from an EMBL/GenBank/DDBJ whole genome shotgun (WGS) entry which is preliminary data.</text>
</comment>
<protein>
    <submittedName>
        <fullName evidence="2">Efflux RND transporter permease subunit</fullName>
    </submittedName>
</protein>
<dbReference type="PRINTS" id="PR00702">
    <property type="entry name" value="ACRIFLAVINRP"/>
</dbReference>
<dbReference type="Gene3D" id="3.30.70.1440">
    <property type="entry name" value="Multidrug efflux transporter AcrB pore domain"/>
    <property type="match status" value="1"/>
</dbReference>
<dbReference type="AlphaFoldDB" id="A0A940IEC2"/>
<feature type="transmembrane region" description="Helical" evidence="1">
    <location>
        <begin position="12"/>
        <end position="30"/>
    </location>
</feature>
<dbReference type="PANTHER" id="PTHR32063">
    <property type="match status" value="1"/>
</dbReference>
<evidence type="ECO:0000256" key="1">
    <source>
        <dbReference type="SAM" id="Phobius"/>
    </source>
</evidence>
<feature type="transmembrane region" description="Helical" evidence="1">
    <location>
        <begin position="432"/>
        <end position="451"/>
    </location>
</feature>
<dbReference type="Proteomes" id="UP000712007">
    <property type="component" value="Unassembled WGS sequence"/>
</dbReference>
<evidence type="ECO:0000313" key="3">
    <source>
        <dbReference type="Proteomes" id="UP000712007"/>
    </source>
</evidence>
<gene>
    <name evidence="2" type="ORF">IAC51_01110</name>
</gene>
<dbReference type="Gene3D" id="3.30.2090.10">
    <property type="entry name" value="Multidrug efflux transporter AcrB TolC docking domain, DN and DC subdomains"/>
    <property type="match status" value="2"/>
</dbReference>
<keyword evidence="1" id="KW-0472">Membrane</keyword>
<dbReference type="Gene3D" id="1.20.1640.10">
    <property type="entry name" value="Multidrug efflux transporter AcrB transmembrane domain"/>
    <property type="match status" value="2"/>
</dbReference>
<proteinExistence type="predicted"/>
<feature type="transmembrane region" description="Helical" evidence="1">
    <location>
        <begin position="335"/>
        <end position="353"/>
    </location>
</feature>
<keyword evidence="1" id="KW-1133">Transmembrane helix</keyword>